<reference evidence="1 2" key="1">
    <citation type="submission" date="2024-09" db="EMBL/GenBank/DDBJ databases">
        <title>Chromosome-scale assembly of Riccia sorocarpa.</title>
        <authorList>
            <person name="Paukszto L."/>
        </authorList>
    </citation>
    <scope>NUCLEOTIDE SEQUENCE [LARGE SCALE GENOMIC DNA]</scope>
    <source>
        <strain evidence="1">LP-2024</strain>
        <tissue evidence="1">Aerial parts of the thallus</tissue>
    </source>
</reference>
<dbReference type="Proteomes" id="UP001633002">
    <property type="component" value="Unassembled WGS sequence"/>
</dbReference>
<organism evidence="1 2">
    <name type="scientific">Riccia sorocarpa</name>
    <dbReference type="NCBI Taxonomy" id="122646"/>
    <lineage>
        <taxon>Eukaryota</taxon>
        <taxon>Viridiplantae</taxon>
        <taxon>Streptophyta</taxon>
        <taxon>Embryophyta</taxon>
        <taxon>Marchantiophyta</taxon>
        <taxon>Marchantiopsida</taxon>
        <taxon>Marchantiidae</taxon>
        <taxon>Marchantiales</taxon>
        <taxon>Ricciaceae</taxon>
        <taxon>Riccia</taxon>
    </lineage>
</organism>
<name>A0ABD3GUL1_9MARC</name>
<dbReference type="EMBL" id="JBJQOH010000006">
    <property type="protein sequence ID" value="KAL3682341.1"/>
    <property type="molecule type" value="Genomic_DNA"/>
</dbReference>
<comment type="caution">
    <text evidence="1">The sequence shown here is derived from an EMBL/GenBank/DDBJ whole genome shotgun (WGS) entry which is preliminary data.</text>
</comment>
<gene>
    <name evidence="1" type="ORF">R1sor_000363</name>
</gene>
<evidence type="ECO:0000313" key="2">
    <source>
        <dbReference type="Proteomes" id="UP001633002"/>
    </source>
</evidence>
<protein>
    <submittedName>
        <fullName evidence="1">Uncharacterized protein</fullName>
    </submittedName>
</protein>
<accession>A0ABD3GUL1</accession>
<sequence>MAQLWRSLSVHRNEKVALQKPHSQSDYVEGVAAVDVDVEQVSVQLHGVDSVAAACGMNESDGVSDTAHGIKKFRKGRTIPSEWTISKTDWHIPNIEFVSIKVLQKGKLTIVGPFKYIAGDEEFVLLEGCSSFRFHHPKFVQKSGTYSSTAAWIWSRPLHLRECVWQWRHLFLRVSSREARGSEVQARSRGAIPMIMPDRKRIRPPDIPTVPSNVPDQPPRAVMARAPEETNAAKPKRVRRVPEQDMDLNLMIGIPGADIEGTNFDLLAVFLEKRGRMAIIATQRGDAHLQLHIQGMISVRTSSLRSLKAEIREAIGWQRRRHQERVYA</sequence>
<dbReference type="AlphaFoldDB" id="A0ABD3GUL1"/>
<proteinExistence type="predicted"/>
<keyword evidence="2" id="KW-1185">Reference proteome</keyword>
<evidence type="ECO:0000313" key="1">
    <source>
        <dbReference type="EMBL" id="KAL3682341.1"/>
    </source>
</evidence>